<dbReference type="EMBL" id="SZWF01000015">
    <property type="protein sequence ID" value="KAA9393738.1"/>
    <property type="molecule type" value="Genomic_DNA"/>
</dbReference>
<evidence type="ECO:0000256" key="3">
    <source>
        <dbReference type="ARBA" id="ARBA00022448"/>
    </source>
</evidence>
<feature type="transmembrane region" description="Helical" evidence="8">
    <location>
        <begin position="126"/>
        <end position="144"/>
    </location>
</feature>
<dbReference type="PANTHER" id="PTHR30472">
    <property type="entry name" value="FERRIC ENTEROBACTIN TRANSPORT SYSTEM PERMEASE PROTEIN"/>
    <property type="match status" value="1"/>
</dbReference>
<reference evidence="9 10" key="1">
    <citation type="submission" date="2019-05" db="EMBL/GenBank/DDBJ databases">
        <title>Kocuria coralli sp. nov., a novel actinobacterium isolated from coral reef seawater.</title>
        <authorList>
            <person name="Li J."/>
        </authorList>
    </citation>
    <scope>NUCLEOTIDE SEQUENCE [LARGE SCALE GENOMIC DNA]</scope>
    <source>
        <strain evidence="9 10">SCSIO 13007</strain>
    </source>
</reference>
<feature type="transmembrane region" description="Helical" evidence="8">
    <location>
        <begin position="271"/>
        <end position="297"/>
    </location>
</feature>
<feature type="transmembrane region" description="Helical" evidence="8">
    <location>
        <begin position="336"/>
        <end position="359"/>
    </location>
</feature>
<evidence type="ECO:0000313" key="9">
    <source>
        <dbReference type="EMBL" id="KAA9393738.1"/>
    </source>
</evidence>
<evidence type="ECO:0000313" key="10">
    <source>
        <dbReference type="Proteomes" id="UP000325957"/>
    </source>
</evidence>
<dbReference type="SUPFAM" id="SSF81345">
    <property type="entry name" value="ABC transporter involved in vitamin B12 uptake, BtuC"/>
    <property type="match status" value="1"/>
</dbReference>
<protein>
    <submittedName>
        <fullName evidence="9">Iron-enterobactin ABC transporter permease</fullName>
    </submittedName>
</protein>
<keyword evidence="4" id="KW-1003">Cell membrane</keyword>
<dbReference type="OrthoDB" id="4455417at2"/>
<dbReference type="Proteomes" id="UP000325957">
    <property type="component" value="Unassembled WGS sequence"/>
</dbReference>
<feature type="transmembrane region" description="Helical" evidence="8">
    <location>
        <begin position="178"/>
        <end position="199"/>
    </location>
</feature>
<dbReference type="GO" id="GO:0033214">
    <property type="term" value="P:siderophore-iron import into cell"/>
    <property type="evidence" value="ECO:0007669"/>
    <property type="project" value="TreeGrafter"/>
</dbReference>
<evidence type="ECO:0000256" key="5">
    <source>
        <dbReference type="ARBA" id="ARBA00022692"/>
    </source>
</evidence>
<evidence type="ECO:0000256" key="8">
    <source>
        <dbReference type="SAM" id="Phobius"/>
    </source>
</evidence>
<dbReference type="Pfam" id="PF01032">
    <property type="entry name" value="FecCD"/>
    <property type="match status" value="1"/>
</dbReference>
<dbReference type="CDD" id="cd06550">
    <property type="entry name" value="TM_ABC_iron-siderophores_like"/>
    <property type="match status" value="1"/>
</dbReference>
<dbReference type="Gene3D" id="1.10.3470.10">
    <property type="entry name" value="ABC transporter involved in vitamin B12 uptake, BtuC"/>
    <property type="match status" value="1"/>
</dbReference>
<dbReference type="GO" id="GO:0005886">
    <property type="term" value="C:plasma membrane"/>
    <property type="evidence" value="ECO:0007669"/>
    <property type="project" value="UniProtKB-SubCell"/>
</dbReference>
<name>A0A5J5KWG3_9MICC</name>
<sequence>MRQRREGPEGGPGARRAVVDFGTPTLELTTRRLSSRIGVRSLTVTLVMAAIAVMIVIAMMAIGDFPLTIPDVLAALAGTGDEFHRVIVIEWRLPIALAALVFGALLGLGGAIFQSLTRNPLGSPDIIGFDAGSFTAVLVTMLVFGTRNYWTVATAAIVGGIVVAAVVYLLAFRGGIQGFRLIIVGIGVAAMLGSVNSYLITRANLQDAIAVGFWSAGTLSRTSWSNLVPAMLLAAVVVLGSALLASGLRQLELGDDGARAHGVALNRDRLLLMVLGVMTTAIVTAAAGPIGFIALAAPQLARRVAGTAGVGLASSAAMGALLLSAAHAIAVLSAMWFLPIPVGLVTVCIGGTYFIILLIREARRHL</sequence>
<evidence type="ECO:0000256" key="2">
    <source>
        <dbReference type="ARBA" id="ARBA00007935"/>
    </source>
</evidence>
<feature type="transmembrane region" description="Helical" evidence="8">
    <location>
        <begin position="93"/>
        <end position="114"/>
    </location>
</feature>
<keyword evidence="5 8" id="KW-0812">Transmembrane</keyword>
<feature type="transmembrane region" description="Helical" evidence="8">
    <location>
        <begin position="41"/>
        <end position="62"/>
    </location>
</feature>
<keyword evidence="7 8" id="KW-0472">Membrane</keyword>
<keyword evidence="10" id="KW-1185">Reference proteome</keyword>
<comment type="similarity">
    <text evidence="2">Belongs to the binding-protein-dependent transport system permease family. FecCD subfamily.</text>
</comment>
<dbReference type="AlphaFoldDB" id="A0A5J5KWG3"/>
<keyword evidence="6 8" id="KW-1133">Transmembrane helix</keyword>
<proteinExistence type="inferred from homology"/>
<organism evidence="9 10">
    <name type="scientific">Kocuria coralli</name>
    <dbReference type="NCBI Taxonomy" id="1461025"/>
    <lineage>
        <taxon>Bacteria</taxon>
        <taxon>Bacillati</taxon>
        <taxon>Actinomycetota</taxon>
        <taxon>Actinomycetes</taxon>
        <taxon>Micrococcales</taxon>
        <taxon>Micrococcaceae</taxon>
        <taxon>Kocuria</taxon>
    </lineage>
</organism>
<dbReference type="InterPro" id="IPR000522">
    <property type="entry name" value="ABC_transptr_permease_BtuC"/>
</dbReference>
<evidence type="ECO:0000256" key="1">
    <source>
        <dbReference type="ARBA" id="ARBA00004651"/>
    </source>
</evidence>
<keyword evidence="3" id="KW-0813">Transport</keyword>
<comment type="subcellular location">
    <subcellularLocation>
        <location evidence="1">Cell membrane</location>
        <topology evidence="1">Multi-pass membrane protein</topology>
    </subcellularLocation>
</comment>
<evidence type="ECO:0000256" key="4">
    <source>
        <dbReference type="ARBA" id="ARBA00022475"/>
    </source>
</evidence>
<dbReference type="PANTHER" id="PTHR30472:SF24">
    <property type="entry name" value="FERRIC ENTEROBACTIN TRANSPORT SYSTEM PERMEASE PROTEIN FEPG"/>
    <property type="match status" value="1"/>
</dbReference>
<accession>A0A5J5KWG3</accession>
<feature type="transmembrane region" description="Helical" evidence="8">
    <location>
        <begin position="231"/>
        <end position="251"/>
    </location>
</feature>
<feature type="transmembrane region" description="Helical" evidence="8">
    <location>
        <begin position="150"/>
        <end position="171"/>
    </location>
</feature>
<dbReference type="GO" id="GO:0022857">
    <property type="term" value="F:transmembrane transporter activity"/>
    <property type="evidence" value="ECO:0007669"/>
    <property type="project" value="InterPro"/>
</dbReference>
<evidence type="ECO:0000256" key="7">
    <source>
        <dbReference type="ARBA" id="ARBA00023136"/>
    </source>
</evidence>
<feature type="transmembrane region" description="Helical" evidence="8">
    <location>
        <begin position="309"/>
        <end position="330"/>
    </location>
</feature>
<dbReference type="InterPro" id="IPR037294">
    <property type="entry name" value="ABC_BtuC-like"/>
</dbReference>
<evidence type="ECO:0000256" key="6">
    <source>
        <dbReference type="ARBA" id="ARBA00022989"/>
    </source>
</evidence>
<gene>
    <name evidence="9" type="ORF">FCK90_10815</name>
</gene>
<comment type="caution">
    <text evidence="9">The sequence shown here is derived from an EMBL/GenBank/DDBJ whole genome shotgun (WGS) entry which is preliminary data.</text>
</comment>